<name>A0AAN6LVQ9_9PLEO</name>
<dbReference type="PANTHER" id="PTHR38115">
    <property type="entry name" value="LIPOCALIN-LIKE DOMAIN-CONTAINING PROTEIN"/>
    <property type="match status" value="1"/>
</dbReference>
<dbReference type="EMBL" id="WVTA01000007">
    <property type="protein sequence ID" value="KAK3208523.1"/>
    <property type="molecule type" value="Genomic_DNA"/>
</dbReference>
<sequence>MAAPAHKNIKNLDGKWLINKTYSDATDPVLALQGVGWMTRKAVGLASVTLHTKMEVKVPQDNAAAGEVMHVDVDQFATGGIKGTAEHRVLDWTYRPHSDWLFGDMQARSRFTTLDNVLKEAQEKGGVTEADAKFLTEGWLDETKNGEVLESWVDNDGKGWTGW</sequence>
<evidence type="ECO:0000313" key="1">
    <source>
        <dbReference type="EMBL" id="KAK3208523.1"/>
    </source>
</evidence>
<evidence type="ECO:0000313" key="2">
    <source>
        <dbReference type="Proteomes" id="UP001280581"/>
    </source>
</evidence>
<comment type="caution">
    <text evidence="1">The sequence shown here is derived from an EMBL/GenBank/DDBJ whole genome shotgun (WGS) entry which is preliminary data.</text>
</comment>
<dbReference type="AlphaFoldDB" id="A0AAN6LVQ9"/>
<accession>A0AAN6LVQ9</accession>
<protein>
    <submittedName>
        <fullName evidence="1">Uncharacterized protein</fullName>
    </submittedName>
</protein>
<proteinExistence type="predicted"/>
<keyword evidence="2" id="KW-1185">Reference proteome</keyword>
<gene>
    <name evidence="1" type="ORF">GRF29_77g1009481</name>
</gene>
<dbReference type="InterPro" id="IPR053037">
    <property type="entry name" value="Pericyclase_pydY-like"/>
</dbReference>
<reference evidence="1 2" key="1">
    <citation type="submission" date="2021-02" db="EMBL/GenBank/DDBJ databases">
        <title>Genome assembly of Pseudopithomyces chartarum.</title>
        <authorList>
            <person name="Jauregui R."/>
            <person name="Singh J."/>
            <person name="Voisey C."/>
        </authorList>
    </citation>
    <scope>NUCLEOTIDE SEQUENCE [LARGE SCALE GENOMIC DNA]</scope>
    <source>
        <strain evidence="1 2">AGR01</strain>
    </source>
</reference>
<organism evidence="1 2">
    <name type="scientific">Pseudopithomyces chartarum</name>
    <dbReference type="NCBI Taxonomy" id="1892770"/>
    <lineage>
        <taxon>Eukaryota</taxon>
        <taxon>Fungi</taxon>
        <taxon>Dikarya</taxon>
        <taxon>Ascomycota</taxon>
        <taxon>Pezizomycotina</taxon>
        <taxon>Dothideomycetes</taxon>
        <taxon>Pleosporomycetidae</taxon>
        <taxon>Pleosporales</taxon>
        <taxon>Massarineae</taxon>
        <taxon>Didymosphaeriaceae</taxon>
        <taxon>Pseudopithomyces</taxon>
    </lineage>
</organism>
<dbReference type="Proteomes" id="UP001280581">
    <property type="component" value="Unassembled WGS sequence"/>
</dbReference>
<dbReference type="PANTHER" id="PTHR38115:SF1">
    <property type="entry name" value="LIPOCALIN-LIKE DOMAIN-CONTAINING PROTEIN"/>
    <property type="match status" value="1"/>
</dbReference>